<evidence type="ECO:0000256" key="1">
    <source>
        <dbReference type="ARBA" id="ARBA00022500"/>
    </source>
</evidence>
<dbReference type="PANTHER" id="PTHR35147:SF2">
    <property type="entry name" value="CHEMORECEPTOR GLUTAMINE DEAMIDASE CHED-RELATED"/>
    <property type="match status" value="1"/>
</dbReference>
<name>A0A556ARW6_9BURK</name>
<dbReference type="GO" id="GO:0050568">
    <property type="term" value="F:protein-glutamine glutaminase activity"/>
    <property type="evidence" value="ECO:0007669"/>
    <property type="project" value="UniProtKB-UniRule"/>
</dbReference>
<dbReference type="HAMAP" id="MF_01440">
    <property type="entry name" value="CheD"/>
    <property type="match status" value="1"/>
</dbReference>
<sequence length="217" mass="23929">MLAHAKGLATHRHYDSRFGCDVVKLLPNEYYVTGEDIVLATVLGSCVAACIADPVASVGGMNHFMLPGTDDGGNAGQSLRYGAFAMELLVNELLKMGARRERLEAKVFGGGAVIERMRQMNIGERNAAFVLDYLATEQIPVVAQDLCGDHARRVNYLPRTGKVLLKRMNSQRSDLVVACREQALRERMPALMPKPQVELFHKSGLELFTPMPDKEGR</sequence>
<dbReference type="EC" id="3.5.1.44" evidence="3"/>
<evidence type="ECO:0000256" key="3">
    <source>
        <dbReference type="HAMAP-Rule" id="MF_01440"/>
    </source>
</evidence>
<comment type="caution">
    <text evidence="4">The sequence shown here is derived from an EMBL/GenBank/DDBJ whole genome shotgun (WGS) entry which is preliminary data.</text>
</comment>
<comment type="catalytic activity">
    <reaction evidence="3">
        <text>L-glutaminyl-[protein] + H2O = L-glutamyl-[protein] + NH4(+)</text>
        <dbReference type="Rhea" id="RHEA:16441"/>
        <dbReference type="Rhea" id="RHEA-COMP:10207"/>
        <dbReference type="Rhea" id="RHEA-COMP:10208"/>
        <dbReference type="ChEBI" id="CHEBI:15377"/>
        <dbReference type="ChEBI" id="CHEBI:28938"/>
        <dbReference type="ChEBI" id="CHEBI:29973"/>
        <dbReference type="ChEBI" id="CHEBI:30011"/>
        <dbReference type="EC" id="3.5.1.44"/>
    </reaction>
</comment>
<dbReference type="SUPFAM" id="SSF64438">
    <property type="entry name" value="CNF1/YfiH-like putative cysteine hydrolases"/>
    <property type="match status" value="1"/>
</dbReference>
<keyword evidence="4" id="KW-0675">Receptor</keyword>
<dbReference type="InterPro" id="IPR038592">
    <property type="entry name" value="CheD-like_sf"/>
</dbReference>
<organism evidence="4 5">
    <name type="scientific">Verticiella sediminum</name>
    <dbReference type="NCBI Taxonomy" id="1247510"/>
    <lineage>
        <taxon>Bacteria</taxon>
        <taxon>Pseudomonadati</taxon>
        <taxon>Pseudomonadota</taxon>
        <taxon>Betaproteobacteria</taxon>
        <taxon>Burkholderiales</taxon>
        <taxon>Alcaligenaceae</taxon>
        <taxon>Verticiella</taxon>
    </lineage>
</organism>
<comment type="function">
    <text evidence="3">Probably deamidates glutamine residues to glutamate on methyl-accepting chemotaxis receptors (MCPs), playing an important role in chemotaxis.</text>
</comment>
<dbReference type="EMBL" id="VLTJ01000020">
    <property type="protein sequence ID" value="TSH95694.1"/>
    <property type="molecule type" value="Genomic_DNA"/>
</dbReference>
<gene>
    <name evidence="3 4" type="primary">cheD</name>
    <name evidence="4" type="ORF">FOZ76_09855</name>
</gene>
<accession>A0A556ARW6</accession>
<dbReference type="NCBIfam" id="NF010013">
    <property type="entry name" value="PRK13487.1"/>
    <property type="match status" value="1"/>
</dbReference>
<reference evidence="4 5" key="1">
    <citation type="submission" date="2019-07" db="EMBL/GenBank/DDBJ databases">
        <title>Qingshengfaniella alkalisoli gen. nov., sp. nov., isolated from saline soil.</title>
        <authorList>
            <person name="Xu L."/>
            <person name="Huang X.-X."/>
            <person name="Sun J.-Q."/>
        </authorList>
    </citation>
    <scope>NUCLEOTIDE SEQUENCE [LARGE SCALE GENOMIC DNA]</scope>
    <source>
        <strain evidence="4 5">DSM 27279</strain>
    </source>
</reference>
<dbReference type="PANTHER" id="PTHR35147">
    <property type="entry name" value="CHEMORECEPTOR GLUTAMINE DEAMIDASE CHED-RELATED"/>
    <property type="match status" value="1"/>
</dbReference>
<comment type="similarity">
    <text evidence="3">Belongs to the CheD family.</text>
</comment>
<keyword evidence="1 3" id="KW-0145">Chemotaxis</keyword>
<dbReference type="NCBIfam" id="NF010014">
    <property type="entry name" value="PRK13489.1"/>
    <property type="match status" value="1"/>
</dbReference>
<dbReference type="Proteomes" id="UP000318405">
    <property type="component" value="Unassembled WGS sequence"/>
</dbReference>
<dbReference type="AlphaFoldDB" id="A0A556ARW6"/>
<dbReference type="InterPro" id="IPR011324">
    <property type="entry name" value="Cytotoxic_necrot_fac-like_cat"/>
</dbReference>
<evidence type="ECO:0000313" key="5">
    <source>
        <dbReference type="Proteomes" id="UP000318405"/>
    </source>
</evidence>
<evidence type="ECO:0000313" key="4">
    <source>
        <dbReference type="EMBL" id="TSH95694.1"/>
    </source>
</evidence>
<dbReference type="Gene3D" id="3.30.1330.200">
    <property type="match status" value="1"/>
</dbReference>
<dbReference type="Pfam" id="PF03975">
    <property type="entry name" value="CheD"/>
    <property type="match status" value="1"/>
</dbReference>
<dbReference type="InterPro" id="IPR005659">
    <property type="entry name" value="Chemorcpt_Glu_NH3ase_CheD"/>
</dbReference>
<keyword evidence="5" id="KW-1185">Reference proteome</keyword>
<proteinExistence type="inferred from homology"/>
<evidence type="ECO:0000256" key="2">
    <source>
        <dbReference type="ARBA" id="ARBA00022801"/>
    </source>
</evidence>
<dbReference type="RefSeq" id="WP_143947983.1">
    <property type="nucleotide sequence ID" value="NZ_BAABMB010000002.1"/>
</dbReference>
<dbReference type="CDD" id="cd16352">
    <property type="entry name" value="CheD"/>
    <property type="match status" value="1"/>
</dbReference>
<dbReference type="GO" id="GO:0006935">
    <property type="term" value="P:chemotaxis"/>
    <property type="evidence" value="ECO:0007669"/>
    <property type="project" value="UniProtKB-UniRule"/>
</dbReference>
<keyword evidence="2 3" id="KW-0378">Hydrolase</keyword>
<dbReference type="OrthoDB" id="9807202at2"/>
<protein>
    <recommendedName>
        <fullName evidence="3">Probable chemoreceptor glutamine deamidase CheD</fullName>
        <ecNumber evidence="3">3.5.1.44</ecNumber>
    </recommendedName>
</protein>